<dbReference type="GO" id="GO:0042450">
    <property type="term" value="P:L-arginine biosynthetic process via ornithine"/>
    <property type="evidence" value="ECO:0007669"/>
    <property type="project" value="UniProtKB-UniRule"/>
</dbReference>
<dbReference type="CDD" id="cd01359">
    <property type="entry name" value="Argininosuccinate_lyase"/>
    <property type="match status" value="1"/>
</dbReference>
<dbReference type="RefSeq" id="WP_098735659.1">
    <property type="nucleotide sequence ID" value="NZ_PDKW01000039.1"/>
</dbReference>
<evidence type="ECO:0000256" key="3">
    <source>
        <dbReference type="ARBA" id="ARBA00012338"/>
    </source>
</evidence>
<sequence length="513" mass="54964">MVISNAQILAHLGDTGRVAGTLNPTAQSILFGDVADDAIDRDLPWITQVDRAHLVMMAETGLLPVAQVSPLLRRIDEMEGSGFAVLRGRSAPRGVYLLYETYLIADLGEEIGGVLQTARSRNDLGATVLRLRLRNVVADLLTGLTRLQATLLRRAEACTDAVFPIYTHYQPAQPVTLAHYYAGVAAALDRDAESLHAVLADLDRCPLGAGAVGGTGLPIDTRRTAALLGFSGPWTHSIDAVASRDAVLRLLAALGILGVTLSRLAQDLQLWTTGEFGFLTVADDLVGTSSMMPQKRNVYMLEHVKGLAAAPMGALTSAAMAMHATPFSNSIAVGTEGVKPVWSAASGMLDALTLVRLIVAGAEPNQGAMRLRAVSGQTNATALADWLVREHGMPFRRAHHEVGDIIRSMMVQGVVDLETAAREARPEWFRGTRSPVLRPVDIAAAQEHGGGPGRDSTAREVERVRASLHSRRAALVEQRRRWRQARRSLRAAVDGVLGIAVLDRTGRGRSGQA</sequence>
<dbReference type="PANTHER" id="PTHR43814:SF1">
    <property type="entry name" value="ARGININOSUCCINATE LYASE"/>
    <property type="match status" value="1"/>
</dbReference>
<evidence type="ECO:0000313" key="10">
    <source>
        <dbReference type="Proteomes" id="UP000225379"/>
    </source>
</evidence>
<comment type="caution">
    <text evidence="9">The sequence shown here is derived from an EMBL/GenBank/DDBJ whole genome shotgun (WGS) entry which is preliminary data.</text>
</comment>
<dbReference type="PRINTS" id="PR00145">
    <property type="entry name" value="ARGSUCLYASE"/>
</dbReference>
<dbReference type="UniPathway" id="UPA00068">
    <property type="reaction ID" value="UER00114"/>
</dbReference>
<protein>
    <recommendedName>
        <fullName evidence="3 6">Argininosuccinate lyase</fullName>
        <ecNumber evidence="3 6">4.3.2.1</ecNumber>
    </recommendedName>
</protein>
<organism evidence="9 10">
    <name type="scientific">Azospirillum palustre</name>
    <dbReference type="NCBI Taxonomy" id="2044885"/>
    <lineage>
        <taxon>Bacteria</taxon>
        <taxon>Pseudomonadati</taxon>
        <taxon>Pseudomonadota</taxon>
        <taxon>Alphaproteobacteria</taxon>
        <taxon>Rhodospirillales</taxon>
        <taxon>Azospirillaceae</taxon>
        <taxon>Azospirillum</taxon>
    </lineage>
</organism>
<dbReference type="InterPro" id="IPR008948">
    <property type="entry name" value="L-Aspartase-like"/>
</dbReference>
<evidence type="ECO:0000313" key="9">
    <source>
        <dbReference type="EMBL" id="PGH57667.1"/>
    </source>
</evidence>
<evidence type="ECO:0000256" key="2">
    <source>
        <dbReference type="ARBA" id="ARBA00004941"/>
    </source>
</evidence>
<dbReference type="PANTHER" id="PTHR43814">
    <property type="entry name" value="ARGININOSUCCINATE LYASE"/>
    <property type="match status" value="1"/>
</dbReference>
<evidence type="ECO:0000256" key="1">
    <source>
        <dbReference type="ARBA" id="ARBA00000985"/>
    </source>
</evidence>
<dbReference type="NCBIfam" id="TIGR00838">
    <property type="entry name" value="argH"/>
    <property type="match status" value="1"/>
</dbReference>
<dbReference type="PRINTS" id="PR00149">
    <property type="entry name" value="FUMRATELYASE"/>
</dbReference>
<gene>
    <name evidence="9" type="primary">argH</name>
    <name evidence="9" type="ORF">CRT60_06650</name>
</gene>
<evidence type="ECO:0000259" key="8">
    <source>
        <dbReference type="Pfam" id="PF14698"/>
    </source>
</evidence>
<reference evidence="10" key="1">
    <citation type="submission" date="2017-10" db="EMBL/GenBank/DDBJ databases">
        <authorList>
            <person name="Kravchenko I.K."/>
            <person name="Grouzdev D.S."/>
        </authorList>
    </citation>
    <scope>NUCLEOTIDE SEQUENCE [LARGE SCALE GENOMIC DNA]</scope>
    <source>
        <strain evidence="10">B2</strain>
    </source>
</reference>
<feature type="domain" description="Argininosuccinate lyase C-terminal" evidence="8">
    <location>
        <begin position="378"/>
        <end position="414"/>
    </location>
</feature>
<dbReference type="InterPro" id="IPR024083">
    <property type="entry name" value="Fumarase/histidase_N"/>
</dbReference>
<dbReference type="EMBL" id="PDKW01000039">
    <property type="protein sequence ID" value="PGH57667.1"/>
    <property type="molecule type" value="Genomic_DNA"/>
</dbReference>
<dbReference type="EC" id="4.3.2.1" evidence="3 6"/>
<dbReference type="Proteomes" id="UP000225379">
    <property type="component" value="Unassembled WGS sequence"/>
</dbReference>
<dbReference type="Pfam" id="PF14698">
    <property type="entry name" value="ASL_C2"/>
    <property type="match status" value="1"/>
</dbReference>
<keyword evidence="5 9" id="KW-0456">Lyase</keyword>
<name>A0A2B8BKB7_9PROT</name>
<dbReference type="InterPro" id="IPR029419">
    <property type="entry name" value="Arg_succ_lyase_C"/>
</dbReference>
<comment type="pathway">
    <text evidence="2">Amino-acid biosynthesis; L-arginine biosynthesis; L-arginine from L-ornithine and carbamoyl phosphate: step 3/3.</text>
</comment>
<evidence type="ECO:0000256" key="4">
    <source>
        <dbReference type="ARBA" id="ARBA00022571"/>
    </source>
</evidence>
<dbReference type="Gene3D" id="1.10.40.30">
    <property type="entry name" value="Fumarase/aspartase (C-terminal domain)"/>
    <property type="match status" value="1"/>
</dbReference>
<dbReference type="InterPro" id="IPR022761">
    <property type="entry name" value="Fumarate_lyase_N"/>
</dbReference>
<evidence type="ECO:0000256" key="5">
    <source>
        <dbReference type="ARBA" id="ARBA00023239"/>
    </source>
</evidence>
<dbReference type="AlphaFoldDB" id="A0A2B8BKB7"/>
<dbReference type="Gene3D" id="1.20.200.10">
    <property type="entry name" value="Fumarase/aspartase (Central domain)"/>
    <property type="match status" value="1"/>
</dbReference>
<dbReference type="SUPFAM" id="SSF48557">
    <property type="entry name" value="L-aspartase-like"/>
    <property type="match status" value="1"/>
</dbReference>
<keyword evidence="4" id="KW-0028">Amino-acid biosynthesis</keyword>
<dbReference type="InterPro" id="IPR000362">
    <property type="entry name" value="Fumarate_lyase_fam"/>
</dbReference>
<accession>A0A2B8BKB7</accession>
<dbReference type="InterPro" id="IPR009049">
    <property type="entry name" value="Argininosuccinate_lyase"/>
</dbReference>
<dbReference type="Pfam" id="PF00206">
    <property type="entry name" value="Lyase_1"/>
    <property type="match status" value="1"/>
</dbReference>
<dbReference type="GO" id="GO:0005829">
    <property type="term" value="C:cytosol"/>
    <property type="evidence" value="ECO:0007669"/>
    <property type="project" value="TreeGrafter"/>
</dbReference>
<keyword evidence="4" id="KW-0055">Arginine biosynthesis</keyword>
<evidence type="ECO:0000259" key="7">
    <source>
        <dbReference type="Pfam" id="PF00206"/>
    </source>
</evidence>
<feature type="domain" description="Fumarate lyase N-terminal" evidence="7">
    <location>
        <begin position="110"/>
        <end position="310"/>
    </location>
</feature>
<comment type="catalytic activity">
    <reaction evidence="1">
        <text>2-(N(omega)-L-arginino)succinate = fumarate + L-arginine</text>
        <dbReference type="Rhea" id="RHEA:24020"/>
        <dbReference type="ChEBI" id="CHEBI:29806"/>
        <dbReference type="ChEBI" id="CHEBI:32682"/>
        <dbReference type="ChEBI" id="CHEBI:57472"/>
        <dbReference type="EC" id="4.3.2.1"/>
    </reaction>
</comment>
<keyword evidence="10" id="KW-1185">Reference proteome</keyword>
<dbReference type="GO" id="GO:0004056">
    <property type="term" value="F:argininosuccinate lyase activity"/>
    <property type="evidence" value="ECO:0007669"/>
    <property type="project" value="UniProtKB-UniRule"/>
</dbReference>
<proteinExistence type="predicted"/>
<dbReference type="OrthoDB" id="9769623at2"/>
<evidence type="ECO:0000256" key="6">
    <source>
        <dbReference type="NCBIfam" id="TIGR00838"/>
    </source>
</evidence>
<dbReference type="Gene3D" id="1.10.275.10">
    <property type="entry name" value="Fumarase/aspartase (N-terminal domain)"/>
    <property type="match status" value="1"/>
</dbReference>